<keyword evidence="2" id="KW-1185">Reference proteome</keyword>
<sequence length="163" mass="17355">MEGVVLSSPASVADTSAFPWLPATVVASPSPGVRSKACWACSWLAASWAALGAASPCRAARFNLRDSGLAIGFPLEDGDQPVAPLLVAALECPLTPPVALLASFLRVRPWPPAPLFFSVRWKMDGTAVGFSRRCWSSSLLEKLSLVKCSLQRNEYLVGVQLSL</sequence>
<name>A0A8D2GB57_THEGE</name>
<reference evidence="1" key="3">
    <citation type="submission" date="2025-09" db="UniProtKB">
        <authorList>
            <consortium name="Ensembl"/>
        </authorList>
    </citation>
    <scope>IDENTIFICATION</scope>
</reference>
<reference evidence="1" key="2">
    <citation type="submission" date="2025-08" db="UniProtKB">
        <authorList>
            <consortium name="Ensembl"/>
        </authorList>
    </citation>
    <scope>IDENTIFICATION</scope>
</reference>
<organism evidence="1 2">
    <name type="scientific">Theropithecus gelada</name>
    <name type="common">Gelada baboon</name>
    <dbReference type="NCBI Taxonomy" id="9565"/>
    <lineage>
        <taxon>Eukaryota</taxon>
        <taxon>Metazoa</taxon>
        <taxon>Chordata</taxon>
        <taxon>Craniata</taxon>
        <taxon>Vertebrata</taxon>
        <taxon>Euteleostomi</taxon>
        <taxon>Mammalia</taxon>
        <taxon>Eutheria</taxon>
        <taxon>Euarchontoglires</taxon>
        <taxon>Primates</taxon>
        <taxon>Haplorrhini</taxon>
        <taxon>Catarrhini</taxon>
        <taxon>Cercopithecidae</taxon>
        <taxon>Cercopithecinae</taxon>
        <taxon>Theropithecus</taxon>
    </lineage>
</organism>
<evidence type="ECO:0000313" key="2">
    <source>
        <dbReference type="Proteomes" id="UP000694411"/>
    </source>
</evidence>
<proteinExistence type="predicted"/>
<dbReference type="Ensembl" id="ENSTGET00000040723.1">
    <property type="protein sequence ID" value="ENSTGEP00000034297.1"/>
    <property type="gene ID" value="ENSTGEG00000027346.1"/>
</dbReference>
<accession>A0A8D2GB57</accession>
<dbReference type="Proteomes" id="UP000694411">
    <property type="component" value="Chromosome 12"/>
</dbReference>
<protein>
    <submittedName>
        <fullName evidence="1">Uncharacterized protein</fullName>
    </submittedName>
</protein>
<reference evidence="1" key="1">
    <citation type="submission" date="2018-05" db="EMBL/GenBank/DDBJ databases">
        <title>Whole genome of Theropithecus gelada.</title>
        <authorList>
            <person name="Chiou K.L."/>
            <person name="Snyder-Mackler N."/>
        </authorList>
    </citation>
    <scope>NUCLEOTIDE SEQUENCE [LARGE SCALE GENOMIC DNA]</scope>
</reference>
<evidence type="ECO:0000313" key="1">
    <source>
        <dbReference type="Ensembl" id="ENSTGEP00000034297.1"/>
    </source>
</evidence>
<dbReference type="AlphaFoldDB" id="A0A8D2GB57"/>